<feature type="transmembrane region" description="Helical" evidence="6">
    <location>
        <begin position="258"/>
        <end position="283"/>
    </location>
</feature>
<evidence type="ECO:0000256" key="5">
    <source>
        <dbReference type="SAM" id="MobiDB-lite"/>
    </source>
</evidence>
<feature type="transmembrane region" description="Helical" evidence="6">
    <location>
        <begin position="190"/>
        <end position="208"/>
    </location>
</feature>
<evidence type="ECO:0000256" key="4">
    <source>
        <dbReference type="ARBA" id="ARBA00023136"/>
    </source>
</evidence>
<comment type="caution">
    <text evidence="8">The sequence shown here is derived from an EMBL/GenBank/DDBJ whole genome shotgun (WGS) entry which is preliminary data.</text>
</comment>
<keyword evidence="3 6" id="KW-1133">Transmembrane helix</keyword>
<dbReference type="Gene3D" id="1.20.1720.10">
    <property type="entry name" value="Multidrug resistance protein D"/>
    <property type="match status" value="1"/>
</dbReference>
<comment type="subcellular location">
    <subcellularLocation>
        <location evidence="1">Membrane</location>
        <topology evidence="1">Multi-pass membrane protein</topology>
    </subcellularLocation>
</comment>
<feature type="transmembrane region" description="Helical" evidence="6">
    <location>
        <begin position="338"/>
        <end position="357"/>
    </location>
</feature>
<dbReference type="AlphaFoldDB" id="A0A2P5HHK5"/>
<feature type="region of interest" description="Disordered" evidence="5">
    <location>
        <begin position="526"/>
        <end position="554"/>
    </location>
</feature>
<feature type="transmembrane region" description="Helical" evidence="6">
    <location>
        <begin position="160"/>
        <end position="184"/>
    </location>
</feature>
<accession>A0A2P5HHK5</accession>
<feature type="transmembrane region" description="Helical" evidence="6">
    <location>
        <begin position="102"/>
        <end position="121"/>
    </location>
</feature>
<feature type="compositionally biased region" description="Polar residues" evidence="5">
    <location>
        <begin position="544"/>
        <end position="554"/>
    </location>
</feature>
<evidence type="ECO:0000256" key="3">
    <source>
        <dbReference type="ARBA" id="ARBA00022989"/>
    </source>
</evidence>
<feature type="transmembrane region" description="Helical" evidence="6">
    <location>
        <begin position="72"/>
        <end position="90"/>
    </location>
</feature>
<reference evidence="8" key="1">
    <citation type="submission" date="2017-09" db="EMBL/GenBank/DDBJ databases">
        <title>Polyketide synthases of a Diaporthe helianthi virulent isolate.</title>
        <authorList>
            <person name="Baroncelli R."/>
        </authorList>
    </citation>
    <scope>NUCLEOTIDE SEQUENCE [LARGE SCALE GENOMIC DNA]</scope>
    <source>
        <strain evidence="8">7/96</strain>
    </source>
</reference>
<feature type="transmembrane region" description="Helical" evidence="6">
    <location>
        <begin position="304"/>
        <end position="326"/>
    </location>
</feature>
<evidence type="ECO:0000256" key="2">
    <source>
        <dbReference type="ARBA" id="ARBA00022692"/>
    </source>
</evidence>
<feature type="transmembrane region" description="Helical" evidence="6">
    <location>
        <begin position="229"/>
        <end position="246"/>
    </location>
</feature>
<organism evidence="8 9">
    <name type="scientific">Diaporthe helianthi</name>
    <dbReference type="NCBI Taxonomy" id="158607"/>
    <lineage>
        <taxon>Eukaryota</taxon>
        <taxon>Fungi</taxon>
        <taxon>Dikarya</taxon>
        <taxon>Ascomycota</taxon>
        <taxon>Pezizomycotina</taxon>
        <taxon>Sordariomycetes</taxon>
        <taxon>Sordariomycetidae</taxon>
        <taxon>Diaporthales</taxon>
        <taxon>Diaporthaceae</taxon>
        <taxon>Diaporthe</taxon>
    </lineage>
</organism>
<feature type="compositionally biased region" description="Basic and acidic residues" evidence="5">
    <location>
        <begin position="526"/>
        <end position="541"/>
    </location>
</feature>
<dbReference type="InterPro" id="IPR011701">
    <property type="entry name" value="MFS"/>
</dbReference>
<dbReference type="InterPro" id="IPR036259">
    <property type="entry name" value="MFS_trans_sf"/>
</dbReference>
<feature type="transmembrane region" description="Helical" evidence="6">
    <location>
        <begin position="400"/>
        <end position="424"/>
    </location>
</feature>
<dbReference type="Proteomes" id="UP000094444">
    <property type="component" value="Unassembled WGS sequence"/>
</dbReference>
<dbReference type="Pfam" id="PF07690">
    <property type="entry name" value="MFS_1"/>
    <property type="match status" value="1"/>
</dbReference>
<dbReference type="PRINTS" id="PR01036">
    <property type="entry name" value="TCRTETB"/>
</dbReference>
<keyword evidence="4 6" id="KW-0472">Membrane</keyword>
<dbReference type="SUPFAM" id="SSF103473">
    <property type="entry name" value="MFS general substrate transporter"/>
    <property type="match status" value="1"/>
</dbReference>
<evidence type="ECO:0000256" key="6">
    <source>
        <dbReference type="SAM" id="Phobius"/>
    </source>
</evidence>
<keyword evidence="9" id="KW-1185">Reference proteome</keyword>
<gene>
    <name evidence="8" type="ORF">DHEL01_v211884</name>
</gene>
<evidence type="ECO:0000256" key="1">
    <source>
        <dbReference type="ARBA" id="ARBA00004141"/>
    </source>
</evidence>
<evidence type="ECO:0000313" key="9">
    <source>
        <dbReference type="Proteomes" id="UP000094444"/>
    </source>
</evidence>
<dbReference type="GO" id="GO:0005886">
    <property type="term" value="C:plasma membrane"/>
    <property type="evidence" value="ECO:0007669"/>
    <property type="project" value="TreeGrafter"/>
</dbReference>
<evidence type="ECO:0000259" key="7">
    <source>
        <dbReference type="PROSITE" id="PS50850"/>
    </source>
</evidence>
<feature type="domain" description="Major facilitator superfamily (MFS) profile" evidence="7">
    <location>
        <begin position="37"/>
        <end position="519"/>
    </location>
</feature>
<name>A0A2P5HHK5_DIAHE</name>
<dbReference type="GO" id="GO:0022857">
    <property type="term" value="F:transmembrane transporter activity"/>
    <property type="evidence" value="ECO:0007669"/>
    <property type="project" value="InterPro"/>
</dbReference>
<dbReference type="EMBL" id="MAVT02002042">
    <property type="protein sequence ID" value="POS69722.1"/>
    <property type="molecule type" value="Genomic_DNA"/>
</dbReference>
<protein>
    <submittedName>
        <fullName evidence="8">Major facilitator superfamily transporter</fullName>
    </submittedName>
</protein>
<evidence type="ECO:0000313" key="8">
    <source>
        <dbReference type="EMBL" id="POS69722.1"/>
    </source>
</evidence>
<dbReference type="OrthoDB" id="440553at2759"/>
<proteinExistence type="predicted"/>
<dbReference type="InterPro" id="IPR020846">
    <property type="entry name" value="MFS_dom"/>
</dbReference>
<dbReference type="InParanoid" id="A0A2P5HHK5"/>
<keyword evidence="2 6" id="KW-0812">Transmembrane</keyword>
<dbReference type="Gene3D" id="1.20.1250.20">
    <property type="entry name" value="MFS general substrate transporter like domains"/>
    <property type="match status" value="1"/>
</dbReference>
<dbReference type="PANTHER" id="PTHR23501:SF43">
    <property type="entry name" value="MULTIDRUG TRANSPORTER, PUTATIVE (AFU_ORTHOLOGUE AFUA_6G03040)-RELATED"/>
    <property type="match status" value="1"/>
</dbReference>
<feature type="transmembrane region" description="Helical" evidence="6">
    <location>
        <begin position="34"/>
        <end position="60"/>
    </location>
</feature>
<dbReference type="PANTHER" id="PTHR23501">
    <property type="entry name" value="MAJOR FACILITATOR SUPERFAMILY"/>
    <property type="match status" value="1"/>
</dbReference>
<feature type="transmembrane region" description="Helical" evidence="6">
    <location>
        <begin position="127"/>
        <end position="148"/>
    </location>
</feature>
<dbReference type="PROSITE" id="PS50850">
    <property type="entry name" value="MFS"/>
    <property type="match status" value="1"/>
</dbReference>
<sequence length="554" mass="59928">MPSQESSPNEANLASRQPEDGTLFRESNIPPWRFALLCVGVCLGLGLSMIDTSIVATSLYTIGEEFGDVERFNWVALAYTLTFLGCAAFFSRITEIVGRRNAFVAAFVIFFSFSLGCGFSHNMNTLIACRALQGIGGAGLFSATMIILPEMCPPKFRDYIAPLIGAVIAISGVLGPILGGLFTAYSTWRWVFWMNGPIGFISMVFFYVSWPKSEFLPTIQRRSWKDLDFSGSLLVVSAAVLVVFAFQDAGYSHAENPWVNATFIAPLVVGLICWIGLFAWEAVFEHFWSEKMAALPLVLIRNRVFAAVILNTIFLGFAYLSTLYVVPLRLQVVNSKSPITAGVVMLPMLGATGLGNAITGSLSKRQNRLSETMTVASVLVTLGLALETTVSDSSELEPKFIGFLVFIGLGYGMITASATMFTALESPIAEHAPAQGIIAQSRMLGGSIGIAMSTAVLAVQQKKQLGGMIPPEGPAALTSSSPADIRRTYNDAFTQTMKVCAITSGIGVLLTLGTYRRNRVSLNEQRAEQVRNENRRREAEKSTVPGTVVSQSSA</sequence>